<evidence type="ECO:0000256" key="6">
    <source>
        <dbReference type="SAM" id="Phobius"/>
    </source>
</evidence>
<evidence type="ECO:0000313" key="8">
    <source>
        <dbReference type="EMBL" id="KAK2189395.1"/>
    </source>
</evidence>
<evidence type="ECO:0000256" key="3">
    <source>
        <dbReference type="ARBA" id="ARBA00022692"/>
    </source>
</evidence>
<evidence type="ECO:0000256" key="2">
    <source>
        <dbReference type="ARBA" id="ARBA00006565"/>
    </source>
</evidence>
<dbReference type="AlphaFoldDB" id="A0AAD9P745"/>
<dbReference type="InterPro" id="IPR019402">
    <property type="entry name" value="CWH43_N"/>
</dbReference>
<evidence type="ECO:0000313" key="9">
    <source>
        <dbReference type="Proteomes" id="UP001209878"/>
    </source>
</evidence>
<name>A0AAD9P745_RIDPI</name>
<keyword evidence="5 6" id="KW-0472">Membrane</keyword>
<comment type="caution">
    <text evidence="8">The sequence shown here is derived from an EMBL/GenBank/DDBJ whole genome shotgun (WGS) entry which is preliminary data.</text>
</comment>
<organism evidence="8 9">
    <name type="scientific">Ridgeia piscesae</name>
    <name type="common">Tubeworm</name>
    <dbReference type="NCBI Taxonomy" id="27915"/>
    <lineage>
        <taxon>Eukaryota</taxon>
        <taxon>Metazoa</taxon>
        <taxon>Spiralia</taxon>
        <taxon>Lophotrochozoa</taxon>
        <taxon>Annelida</taxon>
        <taxon>Polychaeta</taxon>
        <taxon>Sedentaria</taxon>
        <taxon>Canalipalpata</taxon>
        <taxon>Sabellida</taxon>
        <taxon>Siboglinidae</taxon>
        <taxon>Ridgeia</taxon>
    </lineage>
</organism>
<accession>A0AAD9P745</accession>
<protein>
    <recommendedName>
        <fullName evidence="7">CWH43-like N-terminal domain-containing protein</fullName>
    </recommendedName>
</protein>
<proteinExistence type="inferred from homology"/>
<sequence>MFTPGLHWFPLAVFILLPGTFLLTYAIAVWLQHVEADFPYISDTGTQPPESCIFGQLLNIAAVIAGITVYIRYRQIEYHAHGVHMKRSNKATLVMGLMSSLGISMVGNFQETEILPLHVTGAMLAFGVSTVYCWVQTVMSYSACPRLGSRTLCHIRVTICVVASLAFVNNRVAFYRAASLSAVNTFVSLLYVTFAS</sequence>
<dbReference type="GO" id="GO:0012505">
    <property type="term" value="C:endomembrane system"/>
    <property type="evidence" value="ECO:0007669"/>
    <property type="project" value="UniProtKB-SubCell"/>
</dbReference>
<feature type="domain" description="CWH43-like N-terminal" evidence="7">
    <location>
        <begin position="7"/>
        <end position="176"/>
    </location>
</feature>
<evidence type="ECO:0000256" key="5">
    <source>
        <dbReference type="ARBA" id="ARBA00023136"/>
    </source>
</evidence>
<feature type="transmembrane region" description="Helical" evidence="6">
    <location>
        <begin position="12"/>
        <end position="33"/>
    </location>
</feature>
<evidence type="ECO:0000259" key="7">
    <source>
        <dbReference type="Pfam" id="PF10277"/>
    </source>
</evidence>
<dbReference type="PANTHER" id="PTHR21324:SF2">
    <property type="entry name" value="EG:22E5.9 PROTEIN"/>
    <property type="match status" value="1"/>
</dbReference>
<dbReference type="Proteomes" id="UP001209878">
    <property type="component" value="Unassembled WGS sequence"/>
</dbReference>
<keyword evidence="3 6" id="KW-0812">Transmembrane</keyword>
<feature type="transmembrane region" description="Helical" evidence="6">
    <location>
        <begin position="91"/>
        <end position="109"/>
    </location>
</feature>
<dbReference type="EMBL" id="JAODUO010000107">
    <property type="protein sequence ID" value="KAK2189395.1"/>
    <property type="molecule type" value="Genomic_DNA"/>
</dbReference>
<gene>
    <name evidence="8" type="ORF">NP493_107g00017</name>
</gene>
<dbReference type="Pfam" id="PF10277">
    <property type="entry name" value="Frag1"/>
    <property type="match status" value="1"/>
</dbReference>
<keyword evidence="9" id="KW-1185">Reference proteome</keyword>
<dbReference type="InterPro" id="IPR050911">
    <property type="entry name" value="DRAM/TMEM150_Autophagy_Mod"/>
</dbReference>
<feature type="transmembrane region" description="Helical" evidence="6">
    <location>
        <begin position="173"/>
        <end position="194"/>
    </location>
</feature>
<feature type="transmembrane region" description="Helical" evidence="6">
    <location>
        <begin position="53"/>
        <end position="71"/>
    </location>
</feature>
<keyword evidence="4 6" id="KW-1133">Transmembrane helix</keyword>
<comment type="subcellular location">
    <subcellularLocation>
        <location evidence="1">Endomembrane system</location>
        <topology evidence="1">Multi-pass membrane protein</topology>
    </subcellularLocation>
</comment>
<reference evidence="8" key="1">
    <citation type="journal article" date="2023" name="Mol. Biol. Evol.">
        <title>Third-Generation Sequencing Reveals the Adaptive Role of the Epigenome in Three Deep-Sea Polychaetes.</title>
        <authorList>
            <person name="Perez M."/>
            <person name="Aroh O."/>
            <person name="Sun Y."/>
            <person name="Lan Y."/>
            <person name="Juniper S.K."/>
            <person name="Young C.R."/>
            <person name="Angers B."/>
            <person name="Qian P.Y."/>
        </authorList>
    </citation>
    <scope>NUCLEOTIDE SEQUENCE</scope>
    <source>
        <strain evidence="8">R07B-5</strain>
    </source>
</reference>
<dbReference type="PANTHER" id="PTHR21324">
    <property type="entry name" value="FASTING-INDUCIBLE INTEGRAL MEMBRANE PROTEIN TM6P1-RELATED"/>
    <property type="match status" value="1"/>
</dbReference>
<comment type="similarity">
    <text evidence="2">Belongs to the DRAM/TMEM150 family.</text>
</comment>
<evidence type="ECO:0000256" key="4">
    <source>
        <dbReference type="ARBA" id="ARBA00022989"/>
    </source>
</evidence>
<feature type="transmembrane region" description="Helical" evidence="6">
    <location>
        <begin position="115"/>
        <end position="135"/>
    </location>
</feature>
<evidence type="ECO:0000256" key="1">
    <source>
        <dbReference type="ARBA" id="ARBA00004127"/>
    </source>
</evidence>